<dbReference type="InterPro" id="IPR007793">
    <property type="entry name" value="DivIVA_fam"/>
</dbReference>
<dbReference type="InterPro" id="IPR019933">
    <property type="entry name" value="DivIVA_domain"/>
</dbReference>
<evidence type="ECO:0000256" key="6">
    <source>
        <dbReference type="ARBA" id="ARBA00023054"/>
    </source>
</evidence>
<comment type="similarity">
    <text evidence="2">Belongs to the DivIVA family.</text>
</comment>
<evidence type="ECO:0000313" key="11">
    <source>
        <dbReference type="Proteomes" id="UP001430172"/>
    </source>
</evidence>
<dbReference type="RefSeq" id="WP_204132986.1">
    <property type="nucleotide sequence ID" value="NZ_JAFDVD010000027.1"/>
</dbReference>
<evidence type="ECO:0000256" key="1">
    <source>
        <dbReference type="ARBA" id="ARBA00004496"/>
    </source>
</evidence>
<evidence type="ECO:0000256" key="7">
    <source>
        <dbReference type="ARBA" id="ARBA00023306"/>
    </source>
</evidence>
<keyword evidence="6" id="KW-0175">Coiled coil</keyword>
<evidence type="ECO:0000256" key="4">
    <source>
        <dbReference type="ARBA" id="ARBA00022490"/>
    </source>
</evidence>
<comment type="subcellular location">
    <subcellularLocation>
        <location evidence="1">Cytoplasm</location>
    </subcellularLocation>
</comment>
<keyword evidence="7" id="KW-0131">Cell cycle</keyword>
<evidence type="ECO:0000256" key="5">
    <source>
        <dbReference type="ARBA" id="ARBA00022618"/>
    </source>
</evidence>
<dbReference type="EMBL" id="JAFDVD010000027">
    <property type="protein sequence ID" value="MBM6402513.1"/>
    <property type="molecule type" value="Genomic_DNA"/>
</dbReference>
<keyword evidence="5" id="KW-0132">Cell division</keyword>
<evidence type="ECO:0000313" key="10">
    <source>
        <dbReference type="EMBL" id="MBM6402513.1"/>
    </source>
</evidence>
<keyword evidence="11" id="KW-1185">Reference proteome</keyword>
<dbReference type="Gene3D" id="6.10.250.660">
    <property type="match status" value="2"/>
</dbReference>
<dbReference type="PANTHER" id="PTHR35794">
    <property type="entry name" value="CELL DIVISION PROTEIN DIVIVA"/>
    <property type="match status" value="1"/>
</dbReference>
<evidence type="ECO:0000256" key="3">
    <source>
        <dbReference type="ARBA" id="ARBA00018787"/>
    </source>
</evidence>
<dbReference type="NCBIfam" id="TIGR03544">
    <property type="entry name" value="DivI1A_domain"/>
    <property type="match status" value="2"/>
</dbReference>
<evidence type="ECO:0000256" key="8">
    <source>
        <dbReference type="ARBA" id="ARBA00031737"/>
    </source>
</evidence>
<dbReference type="PANTHER" id="PTHR35794:SF2">
    <property type="entry name" value="CELL DIVISION PROTEIN DIVIVA"/>
    <property type="match status" value="1"/>
</dbReference>
<name>A0ABS2CRL0_9MICO</name>
<gene>
    <name evidence="10" type="ORF">JQN70_19125</name>
</gene>
<keyword evidence="4" id="KW-0963">Cytoplasm</keyword>
<feature type="region of interest" description="Disordered" evidence="9">
    <location>
        <begin position="89"/>
        <end position="127"/>
    </location>
</feature>
<organism evidence="10 11">
    <name type="scientific">Phycicoccus sonneratiae</name>
    <dbReference type="NCBI Taxonomy" id="2807628"/>
    <lineage>
        <taxon>Bacteria</taxon>
        <taxon>Bacillati</taxon>
        <taxon>Actinomycetota</taxon>
        <taxon>Actinomycetes</taxon>
        <taxon>Micrococcales</taxon>
        <taxon>Intrasporangiaceae</taxon>
        <taxon>Phycicoccus</taxon>
    </lineage>
</organism>
<accession>A0ABS2CRL0</accession>
<evidence type="ECO:0000256" key="2">
    <source>
        <dbReference type="ARBA" id="ARBA00009008"/>
    </source>
</evidence>
<sequence>MLTPEDVQNTHFTQTQFREGYDEREVDDLLDEVVATLRHLDGSSATAPRRPLTAAAVRDRRLSVTSFRRGYDVREVDALLARVADALAEREASRSTTATGKAASDSRPVTVDPAFSATPGPREGLGARLLRVLRGDPRR</sequence>
<dbReference type="Proteomes" id="UP001430172">
    <property type="component" value="Unassembled WGS sequence"/>
</dbReference>
<reference evidence="10" key="1">
    <citation type="submission" date="2021-02" db="EMBL/GenBank/DDBJ databases">
        <title>Phycicoccus sp. MQZ13P-5T, whole genome shotgun sequence.</title>
        <authorList>
            <person name="Tuo L."/>
        </authorList>
    </citation>
    <scope>NUCLEOTIDE SEQUENCE</scope>
    <source>
        <strain evidence="10">MQZ13P-5</strain>
    </source>
</reference>
<evidence type="ECO:0000256" key="9">
    <source>
        <dbReference type="SAM" id="MobiDB-lite"/>
    </source>
</evidence>
<protein>
    <recommendedName>
        <fullName evidence="3">Cell wall synthesis protein Wag31</fullName>
    </recommendedName>
    <alternativeName>
        <fullName evidence="8">Antigen 84</fullName>
    </alternativeName>
</protein>
<proteinExistence type="inferred from homology"/>
<comment type="caution">
    <text evidence="10">The sequence shown here is derived from an EMBL/GenBank/DDBJ whole genome shotgun (WGS) entry which is preliminary data.</text>
</comment>